<keyword evidence="3" id="KW-1185">Reference proteome</keyword>
<feature type="compositionally biased region" description="Polar residues" evidence="1">
    <location>
        <begin position="269"/>
        <end position="279"/>
    </location>
</feature>
<comment type="caution">
    <text evidence="2">The sequence shown here is derived from an EMBL/GenBank/DDBJ whole genome shotgun (WGS) entry which is preliminary data.</text>
</comment>
<accession>A0AAW1HN15</accession>
<evidence type="ECO:0000313" key="3">
    <source>
        <dbReference type="Proteomes" id="UP001443914"/>
    </source>
</evidence>
<organism evidence="2 3">
    <name type="scientific">Saponaria officinalis</name>
    <name type="common">Common soapwort</name>
    <name type="synonym">Lychnis saponaria</name>
    <dbReference type="NCBI Taxonomy" id="3572"/>
    <lineage>
        <taxon>Eukaryota</taxon>
        <taxon>Viridiplantae</taxon>
        <taxon>Streptophyta</taxon>
        <taxon>Embryophyta</taxon>
        <taxon>Tracheophyta</taxon>
        <taxon>Spermatophyta</taxon>
        <taxon>Magnoliopsida</taxon>
        <taxon>eudicotyledons</taxon>
        <taxon>Gunneridae</taxon>
        <taxon>Pentapetalae</taxon>
        <taxon>Caryophyllales</taxon>
        <taxon>Caryophyllaceae</taxon>
        <taxon>Caryophylleae</taxon>
        <taxon>Saponaria</taxon>
    </lineage>
</organism>
<feature type="compositionally biased region" description="Polar residues" evidence="1">
    <location>
        <begin position="293"/>
        <end position="323"/>
    </location>
</feature>
<protein>
    <submittedName>
        <fullName evidence="2">Uncharacterized protein</fullName>
    </submittedName>
</protein>
<feature type="region of interest" description="Disordered" evidence="1">
    <location>
        <begin position="258"/>
        <end position="363"/>
    </location>
</feature>
<evidence type="ECO:0000256" key="1">
    <source>
        <dbReference type="SAM" id="MobiDB-lite"/>
    </source>
</evidence>
<reference evidence="2" key="1">
    <citation type="submission" date="2024-03" db="EMBL/GenBank/DDBJ databases">
        <title>WGS assembly of Saponaria officinalis var. Norfolk2.</title>
        <authorList>
            <person name="Jenkins J."/>
            <person name="Shu S."/>
            <person name="Grimwood J."/>
            <person name="Barry K."/>
            <person name="Goodstein D."/>
            <person name="Schmutz J."/>
            <person name="Leebens-Mack J."/>
            <person name="Osbourn A."/>
        </authorList>
    </citation>
    <scope>NUCLEOTIDE SEQUENCE [LARGE SCALE GENOMIC DNA]</scope>
    <source>
        <strain evidence="2">JIC</strain>
    </source>
</reference>
<evidence type="ECO:0000313" key="2">
    <source>
        <dbReference type="EMBL" id="KAK9677820.1"/>
    </source>
</evidence>
<name>A0AAW1HN15_SAPOF</name>
<feature type="compositionally biased region" description="Low complexity" evidence="1">
    <location>
        <begin position="336"/>
        <end position="350"/>
    </location>
</feature>
<proteinExistence type="predicted"/>
<sequence length="363" mass="40130">MESLFCNRGPNITVKLRNNHDTYLAASNDEKSLTLVSPILVGYTPKQAEWTIKFRSTTSEYTEFSLWSFYNKELAGQKGENGEIVFCQKIPNSSRPWRSDNSQPLSGGIYLFCDCETRDWVSDFYKLSATHDGTILAIPSFVDTLEDPGSWWFIEVVEKISPETGTISKQAPETSSTSSVLHQHPVPNHRLTDIEQLHGINFPNEDQSTSYGWSAPGSSYHVRVGSNNNGAGNQNIGDVKIKSKFSVTKPGHGMTPYNIHEGLYFGNSPPETQDEQPSYNPEHHLGSFDRLNLGSSTPSSSHGAPFSQSYNLGTSTRDTTPMRPNSGAPGFHTYFNTGNNTNGSGTQTNNVSIKSKGPIFKNW</sequence>
<dbReference type="AlphaFoldDB" id="A0AAW1HN15"/>
<dbReference type="EMBL" id="JBDFQZ010000011">
    <property type="protein sequence ID" value="KAK9677820.1"/>
    <property type="molecule type" value="Genomic_DNA"/>
</dbReference>
<gene>
    <name evidence="2" type="ORF">RND81_11G169500</name>
</gene>
<dbReference type="Proteomes" id="UP001443914">
    <property type="component" value="Unassembled WGS sequence"/>
</dbReference>